<keyword evidence="5 8" id="KW-0378">Hydrolase</keyword>
<dbReference type="Proteomes" id="UP000051491">
    <property type="component" value="Unassembled WGS sequence"/>
</dbReference>
<evidence type="ECO:0000256" key="4">
    <source>
        <dbReference type="ARBA" id="ARBA00022723"/>
    </source>
</evidence>
<evidence type="ECO:0000256" key="1">
    <source>
        <dbReference type="ARBA" id="ARBA00010669"/>
    </source>
</evidence>
<comment type="similarity">
    <text evidence="1">Belongs to the cytidine and deoxycytidylate deaminase family. ADAT2 subfamily.</text>
</comment>
<feature type="binding site" evidence="8">
    <location>
        <position position="91"/>
    </location>
    <ligand>
        <name>Zn(2+)</name>
        <dbReference type="ChEBI" id="CHEBI:29105"/>
        <note>catalytic</note>
    </ligand>
</feature>
<dbReference type="RefSeq" id="WP_010497854.1">
    <property type="nucleotide sequence ID" value="NZ_JQBK01000035.1"/>
</dbReference>
<evidence type="ECO:0000259" key="9">
    <source>
        <dbReference type="PROSITE" id="PS51747"/>
    </source>
</evidence>
<dbReference type="GO" id="GO:0008270">
    <property type="term" value="F:zinc ion binding"/>
    <property type="evidence" value="ECO:0007669"/>
    <property type="project" value="UniProtKB-UniRule"/>
</dbReference>
<protein>
    <recommendedName>
        <fullName evidence="8">tRNA-specific adenosine deaminase</fullName>
        <ecNumber evidence="8">3.5.4.33</ecNumber>
    </recommendedName>
</protein>
<dbReference type="InterPro" id="IPR016193">
    <property type="entry name" value="Cytidine_deaminase-like"/>
</dbReference>
<feature type="binding site" evidence="8">
    <location>
        <position position="58"/>
    </location>
    <ligand>
        <name>Zn(2+)</name>
        <dbReference type="ChEBI" id="CHEBI:29105"/>
        <note>catalytic</note>
    </ligand>
</feature>
<feature type="active site" description="Proton donor" evidence="8">
    <location>
        <position position="60"/>
    </location>
</feature>
<dbReference type="PROSITE" id="PS00903">
    <property type="entry name" value="CYT_DCMP_DEAMINASES_1"/>
    <property type="match status" value="1"/>
</dbReference>
<dbReference type="FunFam" id="3.40.140.10:FF:000005">
    <property type="entry name" value="tRNA-specific adenosine deaminase"/>
    <property type="match status" value="1"/>
</dbReference>
<reference evidence="10 12" key="1">
    <citation type="journal article" date="2015" name="Genome Announc.">
        <title>Expanding the biotechnology potential of lactobacilli through comparative genomics of 213 strains and associated genera.</title>
        <authorList>
            <person name="Sun Z."/>
            <person name="Harris H.M."/>
            <person name="McCann A."/>
            <person name="Guo C."/>
            <person name="Argimon S."/>
            <person name="Zhang W."/>
            <person name="Yang X."/>
            <person name="Jeffery I.B."/>
            <person name="Cooney J.C."/>
            <person name="Kagawa T.F."/>
            <person name="Liu W."/>
            <person name="Song Y."/>
            <person name="Salvetti E."/>
            <person name="Wrobel A."/>
            <person name="Rasinkangas P."/>
            <person name="Parkhill J."/>
            <person name="Rea M.C."/>
            <person name="O'Sullivan O."/>
            <person name="Ritari J."/>
            <person name="Douillard F.P."/>
            <person name="Paul Ross R."/>
            <person name="Yang R."/>
            <person name="Briner A.E."/>
            <person name="Felis G.E."/>
            <person name="de Vos W.M."/>
            <person name="Barrangou R."/>
            <person name="Klaenhammer T.R."/>
            <person name="Caufield P.W."/>
            <person name="Cui Y."/>
            <person name="Zhang H."/>
            <person name="O'Toole P.W."/>
        </authorList>
    </citation>
    <scope>NUCLEOTIDE SEQUENCE [LARGE SCALE GENOMIC DNA]</scope>
    <source>
        <strain evidence="10 12">DSM 15353</strain>
    </source>
</reference>
<dbReference type="GO" id="GO:0052717">
    <property type="term" value="F:tRNA-specific adenosine-34 deaminase activity"/>
    <property type="evidence" value="ECO:0007669"/>
    <property type="project" value="UniProtKB-UniRule"/>
</dbReference>
<name>A0A0R2K2M1_9LACO</name>
<dbReference type="Gene3D" id="3.40.140.10">
    <property type="entry name" value="Cytidine Deaminase, domain 2"/>
    <property type="match status" value="1"/>
</dbReference>
<dbReference type="InterPro" id="IPR058535">
    <property type="entry name" value="MafB19-deam"/>
</dbReference>
<dbReference type="GeneID" id="95348873"/>
<dbReference type="HAMAP" id="MF_00972">
    <property type="entry name" value="tRNA_aden_deaminase"/>
    <property type="match status" value="1"/>
</dbReference>
<gene>
    <name evidence="8" type="primary">tadA</name>
    <name evidence="10" type="ORF">IV43_GL001303</name>
    <name evidence="11" type="ORF">LAC1533_0795</name>
</gene>
<evidence type="ECO:0000256" key="3">
    <source>
        <dbReference type="ARBA" id="ARBA00022694"/>
    </source>
</evidence>
<dbReference type="Proteomes" id="UP000190935">
    <property type="component" value="Chromosome I"/>
</dbReference>
<keyword evidence="4 8" id="KW-0479">Metal-binding</keyword>
<dbReference type="OrthoDB" id="9802676at2"/>
<comment type="subunit">
    <text evidence="2 8">Homodimer.</text>
</comment>
<reference evidence="13" key="2">
    <citation type="submission" date="2016-11" db="EMBL/GenBank/DDBJ databases">
        <authorList>
            <person name="Papadimitriou K."/>
        </authorList>
    </citation>
    <scope>NUCLEOTIDE SEQUENCE [LARGE SCALE GENOMIC DNA]</scope>
    <source>
        <strain evidence="13">ACA-DC 1533</strain>
    </source>
</reference>
<proteinExistence type="inferred from homology"/>
<feature type="domain" description="CMP/dCMP-type deaminase" evidence="9">
    <location>
        <begin position="7"/>
        <end position="134"/>
    </location>
</feature>
<dbReference type="EMBL" id="JQBK01000035">
    <property type="protein sequence ID" value="KRN83839.1"/>
    <property type="molecule type" value="Genomic_DNA"/>
</dbReference>
<evidence type="ECO:0000256" key="8">
    <source>
        <dbReference type="HAMAP-Rule" id="MF_00972"/>
    </source>
</evidence>
<evidence type="ECO:0000256" key="6">
    <source>
        <dbReference type="ARBA" id="ARBA00022833"/>
    </source>
</evidence>
<dbReference type="PATRIC" id="fig|89059.3.peg.1401"/>
<dbReference type="PANTHER" id="PTHR11079:SF202">
    <property type="entry name" value="TRNA-SPECIFIC ADENOSINE DEAMINASE"/>
    <property type="match status" value="1"/>
</dbReference>
<evidence type="ECO:0000313" key="13">
    <source>
        <dbReference type="Proteomes" id="UP000190935"/>
    </source>
</evidence>
<evidence type="ECO:0000313" key="11">
    <source>
        <dbReference type="EMBL" id="SFV40215.1"/>
    </source>
</evidence>
<evidence type="ECO:0000256" key="5">
    <source>
        <dbReference type="ARBA" id="ARBA00022801"/>
    </source>
</evidence>
<dbReference type="InterPro" id="IPR002125">
    <property type="entry name" value="CMP_dCMP_dom"/>
</dbReference>
<organism evidence="10 12">
    <name type="scientific">Ligilactobacillus acidipiscis</name>
    <dbReference type="NCBI Taxonomy" id="89059"/>
    <lineage>
        <taxon>Bacteria</taxon>
        <taxon>Bacillati</taxon>
        <taxon>Bacillota</taxon>
        <taxon>Bacilli</taxon>
        <taxon>Lactobacillales</taxon>
        <taxon>Lactobacillaceae</taxon>
        <taxon>Ligilactobacillus</taxon>
    </lineage>
</organism>
<dbReference type="SUPFAM" id="SSF53927">
    <property type="entry name" value="Cytidine deaminase-like"/>
    <property type="match status" value="1"/>
</dbReference>
<dbReference type="KEGG" id="laca:LAC1533_0795"/>
<evidence type="ECO:0000313" key="12">
    <source>
        <dbReference type="Proteomes" id="UP000051491"/>
    </source>
</evidence>
<dbReference type="AlphaFoldDB" id="A0A0R2K2M1"/>
<keyword evidence="6 8" id="KW-0862">Zinc</keyword>
<keyword evidence="3 8" id="KW-0819">tRNA processing</keyword>
<dbReference type="EC" id="3.5.4.33" evidence="8"/>
<dbReference type="Pfam" id="PF14437">
    <property type="entry name" value="MafB19-deam"/>
    <property type="match status" value="1"/>
</dbReference>
<accession>A0A0R2K2M1</accession>
<dbReference type="PROSITE" id="PS51747">
    <property type="entry name" value="CYT_DCMP_DEAMINASES_2"/>
    <property type="match status" value="1"/>
</dbReference>
<evidence type="ECO:0000313" key="10">
    <source>
        <dbReference type="EMBL" id="KRN83839.1"/>
    </source>
</evidence>
<dbReference type="InterPro" id="IPR028883">
    <property type="entry name" value="tRNA_aden_deaminase"/>
</dbReference>
<evidence type="ECO:0000256" key="7">
    <source>
        <dbReference type="ARBA" id="ARBA00048045"/>
    </source>
</evidence>
<dbReference type="InterPro" id="IPR016192">
    <property type="entry name" value="APOBEC/CMP_deaminase_Zn-bd"/>
</dbReference>
<sequence>MEEYSQQQLDLFMNEALIEAEKAARLGEVPIGCVIVAGGKIIGRGHNLRECSHDSTAHAEIFAIKQADQAMGDWRLQDATLFVTLEPCPMCAGAIVNARIKAVYYGCADLKAGCAGTLMNLLTEPRFNHQVKVEKGLCQVKCSQLLNEFFTKIREKQEKD</sequence>
<comment type="catalytic activity">
    <reaction evidence="7 8">
        <text>adenosine(34) in tRNA + H2O + H(+) = inosine(34) in tRNA + NH4(+)</text>
        <dbReference type="Rhea" id="RHEA:43168"/>
        <dbReference type="Rhea" id="RHEA-COMP:10373"/>
        <dbReference type="Rhea" id="RHEA-COMP:10374"/>
        <dbReference type="ChEBI" id="CHEBI:15377"/>
        <dbReference type="ChEBI" id="CHEBI:15378"/>
        <dbReference type="ChEBI" id="CHEBI:28938"/>
        <dbReference type="ChEBI" id="CHEBI:74411"/>
        <dbReference type="ChEBI" id="CHEBI:82852"/>
        <dbReference type="EC" id="3.5.4.33"/>
    </reaction>
</comment>
<reference evidence="11" key="3">
    <citation type="submission" date="2016-11" db="EMBL/GenBank/DDBJ databases">
        <authorList>
            <person name="Jaros S."/>
            <person name="Januszkiewicz K."/>
            <person name="Wedrychowicz H."/>
        </authorList>
    </citation>
    <scope>NUCLEOTIDE SEQUENCE [LARGE SCALE GENOMIC DNA]</scope>
    <source>
        <strain evidence="11">ACA-DC 1533</strain>
    </source>
</reference>
<evidence type="ECO:0000256" key="2">
    <source>
        <dbReference type="ARBA" id="ARBA00011738"/>
    </source>
</evidence>
<dbReference type="STRING" id="89059.LAC1533_0795"/>
<comment type="function">
    <text evidence="8">Catalyzes the deamination of adenosine to inosine at the wobble position 34 of tRNA(Arg2).</text>
</comment>
<dbReference type="GO" id="GO:0002100">
    <property type="term" value="P:tRNA wobble adenosine to inosine editing"/>
    <property type="evidence" value="ECO:0007669"/>
    <property type="project" value="UniProtKB-UniRule"/>
</dbReference>
<dbReference type="CDD" id="cd01285">
    <property type="entry name" value="nucleoside_deaminase"/>
    <property type="match status" value="1"/>
</dbReference>
<comment type="cofactor">
    <cofactor evidence="8">
        <name>Zn(2+)</name>
        <dbReference type="ChEBI" id="CHEBI:29105"/>
    </cofactor>
    <text evidence="8">Binds 1 zinc ion per subunit.</text>
</comment>
<feature type="binding site" evidence="8">
    <location>
        <position position="88"/>
    </location>
    <ligand>
        <name>Zn(2+)</name>
        <dbReference type="ChEBI" id="CHEBI:29105"/>
        <note>catalytic</note>
    </ligand>
</feature>
<dbReference type="NCBIfam" id="NF008113">
    <property type="entry name" value="PRK10860.1"/>
    <property type="match status" value="1"/>
</dbReference>
<dbReference type="EMBL" id="LT630287">
    <property type="protein sequence ID" value="SFV40215.1"/>
    <property type="molecule type" value="Genomic_DNA"/>
</dbReference>
<dbReference type="PANTHER" id="PTHR11079">
    <property type="entry name" value="CYTOSINE DEAMINASE FAMILY MEMBER"/>
    <property type="match status" value="1"/>
</dbReference>